<feature type="domain" description="3'-5' exonuclease" evidence="1">
    <location>
        <begin position="6"/>
        <end position="194"/>
    </location>
</feature>
<organism evidence="2 3">
    <name type="scientific">Cladosporium halotolerans</name>
    <dbReference type="NCBI Taxonomy" id="1052096"/>
    <lineage>
        <taxon>Eukaryota</taxon>
        <taxon>Fungi</taxon>
        <taxon>Dikarya</taxon>
        <taxon>Ascomycota</taxon>
        <taxon>Pezizomycotina</taxon>
        <taxon>Dothideomycetes</taxon>
        <taxon>Dothideomycetidae</taxon>
        <taxon>Cladosporiales</taxon>
        <taxon>Cladosporiaceae</taxon>
        <taxon>Cladosporium</taxon>
    </lineage>
</organism>
<dbReference type="InterPro" id="IPR036397">
    <property type="entry name" value="RNaseH_sf"/>
</dbReference>
<dbReference type="PANTHER" id="PTHR43040">
    <property type="entry name" value="RIBONUCLEASE D"/>
    <property type="match status" value="1"/>
</dbReference>
<dbReference type="Pfam" id="PF01612">
    <property type="entry name" value="DNA_pol_A_exo1"/>
    <property type="match status" value="1"/>
</dbReference>
<dbReference type="GO" id="GO:0006139">
    <property type="term" value="P:nucleobase-containing compound metabolic process"/>
    <property type="evidence" value="ECO:0007669"/>
    <property type="project" value="InterPro"/>
</dbReference>
<evidence type="ECO:0000313" key="2">
    <source>
        <dbReference type="EMBL" id="KAL1584213.1"/>
    </source>
</evidence>
<reference evidence="2 3" key="1">
    <citation type="journal article" date="2020" name="Microbiol. Resour. Announc.">
        <title>Draft Genome Sequence of a Cladosporium Species Isolated from the Mesophotic Ascidian Didemnum maculosum.</title>
        <authorList>
            <person name="Gioti A."/>
            <person name="Siaperas R."/>
            <person name="Nikolaivits E."/>
            <person name="Le Goff G."/>
            <person name="Ouazzani J."/>
            <person name="Kotoulas G."/>
            <person name="Topakas E."/>
        </authorList>
    </citation>
    <scope>NUCLEOTIDE SEQUENCE [LARGE SCALE GENOMIC DNA]</scope>
    <source>
        <strain evidence="2 3">TM138-S3</strain>
    </source>
</reference>
<comment type="caution">
    <text evidence="2">The sequence shown here is derived from an EMBL/GenBank/DDBJ whole genome shotgun (WGS) entry which is preliminary data.</text>
</comment>
<dbReference type="RefSeq" id="XP_069227319.1">
    <property type="nucleotide sequence ID" value="XM_069375823.1"/>
</dbReference>
<dbReference type="GeneID" id="96008661"/>
<dbReference type="EMBL" id="JAAQHG020000028">
    <property type="protein sequence ID" value="KAL1584213.1"/>
    <property type="molecule type" value="Genomic_DNA"/>
</dbReference>
<evidence type="ECO:0000313" key="3">
    <source>
        <dbReference type="Proteomes" id="UP000803884"/>
    </source>
</evidence>
<gene>
    <name evidence="2" type="ORF">WHR41_07218</name>
</gene>
<name>A0AB34KGD8_9PEZI</name>
<sequence>MESEIIDTLPALRAFLNDIPVATDPPTLYVDLEGNNLSRHGTLSLVTIMVEPRHTMHLIDVTTLKKDAFTTADEGSNTLQQILESSSITKVFFDIRRDSDALFHLFGVRVAGIQDLQLMEIATRSSAKRFLSGLAKCVEKDARLAFSEKVQWQATKNKGHRLFDPASGGSYAVFDERPLSPEMLAYCVQDVIHVPVLLDQYKAKLSDAWMVKVEQETAARIALSQSASFDPKGQRMVEAPAGWEHWRPGGA</sequence>
<keyword evidence="3" id="KW-1185">Reference proteome</keyword>
<dbReference type="GO" id="GO:0008408">
    <property type="term" value="F:3'-5' exonuclease activity"/>
    <property type="evidence" value="ECO:0007669"/>
    <property type="project" value="InterPro"/>
</dbReference>
<dbReference type="InterPro" id="IPR002562">
    <property type="entry name" value="3'-5'_exonuclease_dom"/>
</dbReference>
<proteinExistence type="predicted"/>
<accession>A0AB34KGD8</accession>
<protein>
    <recommendedName>
        <fullName evidence="1">3'-5' exonuclease domain-containing protein</fullName>
    </recommendedName>
</protein>
<dbReference type="Proteomes" id="UP000803884">
    <property type="component" value="Unassembled WGS sequence"/>
</dbReference>
<evidence type="ECO:0000259" key="1">
    <source>
        <dbReference type="Pfam" id="PF01612"/>
    </source>
</evidence>
<dbReference type="Gene3D" id="3.30.420.10">
    <property type="entry name" value="Ribonuclease H-like superfamily/Ribonuclease H"/>
    <property type="match status" value="1"/>
</dbReference>
<dbReference type="SUPFAM" id="SSF53098">
    <property type="entry name" value="Ribonuclease H-like"/>
    <property type="match status" value="1"/>
</dbReference>
<dbReference type="PANTHER" id="PTHR43040:SF1">
    <property type="entry name" value="RIBONUCLEASE D"/>
    <property type="match status" value="1"/>
</dbReference>
<dbReference type="AlphaFoldDB" id="A0AB34KGD8"/>
<dbReference type="GO" id="GO:0003676">
    <property type="term" value="F:nucleic acid binding"/>
    <property type="evidence" value="ECO:0007669"/>
    <property type="project" value="InterPro"/>
</dbReference>
<dbReference type="InterPro" id="IPR012337">
    <property type="entry name" value="RNaseH-like_sf"/>
</dbReference>